<proteinExistence type="predicted"/>
<gene>
    <name evidence="2" type="ORF">ACFOZ4_14265</name>
</gene>
<dbReference type="InterPro" id="IPR002575">
    <property type="entry name" value="Aminoglycoside_PTrfase"/>
</dbReference>
<dbReference type="PANTHER" id="PTHR21310:SF15">
    <property type="entry name" value="AMINOGLYCOSIDE PHOSPHOTRANSFERASE DOMAIN-CONTAINING PROTEIN"/>
    <property type="match status" value="1"/>
</dbReference>
<dbReference type="PANTHER" id="PTHR21310">
    <property type="entry name" value="AMINOGLYCOSIDE PHOSPHOTRANSFERASE-RELATED-RELATED"/>
    <property type="match status" value="1"/>
</dbReference>
<evidence type="ECO:0000313" key="3">
    <source>
        <dbReference type="Proteomes" id="UP001595816"/>
    </source>
</evidence>
<dbReference type="GO" id="GO:0016740">
    <property type="term" value="F:transferase activity"/>
    <property type="evidence" value="ECO:0007669"/>
    <property type="project" value="UniProtKB-KW"/>
</dbReference>
<reference evidence="3" key="1">
    <citation type="journal article" date="2019" name="Int. J. Syst. Evol. Microbiol.">
        <title>The Global Catalogue of Microorganisms (GCM) 10K type strain sequencing project: providing services to taxonomists for standard genome sequencing and annotation.</title>
        <authorList>
            <consortium name="The Broad Institute Genomics Platform"/>
            <consortium name="The Broad Institute Genome Sequencing Center for Infectious Disease"/>
            <person name="Wu L."/>
            <person name="Ma J."/>
        </authorList>
    </citation>
    <scope>NUCLEOTIDE SEQUENCE [LARGE SCALE GENOMIC DNA]</scope>
    <source>
        <strain evidence="3">CGMCC 4.7289</strain>
    </source>
</reference>
<keyword evidence="3" id="KW-1185">Reference proteome</keyword>
<name>A0ABV8LND1_9ACTN</name>
<organism evidence="2 3">
    <name type="scientific">Hamadaea flava</name>
    <dbReference type="NCBI Taxonomy" id="1742688"/>
    <lineage>
        <taxon>Bacteria</taxon>
        <taxon>Bacillati</taxon>
        <taxon>Actinomycetota</taxon>
        <taxon>Actinomycetes</taxon>
        <taxon>Micromonosporales</taxon>
        <taxon>Micromonosporaceae</taxon>
        <taxon>Hamadaea</taxon>
    </lineage>
</organism>
<dbReference type="InterPro" id="IPR000719">
    <property type="entry name" value="Prot_kinase_dom"/>
</dbReference>
<dbReference type="InterPro" id="IPR051678">
    <property type="entry name" value="AGP_Transferase"/>
</dbReference>
<dbReference type="InterPro" id="IPR011009">
    <property type="entry name" value="Kinase-like_dom_sf"/>
</dbReference>
<dbReference type="EC" id="2.7.1.-" evidence="2"/>
<dbReference type="Gene3D" id="3.90.1200.10">
    <property type="match status" value="1"/>
</dbReference>
<accession>A0ABV8LND1</accession>
<sequence length="289" mass="31015">MTDRSALDLGALEEIGRGMEGVVYRLPGSRIAKAWFTRDAAQLRPLAEFYAELSLPFATPEILDIVERDGQVVTIERELTGVPLSSSGLDLAQQRERAVTVLAALAAAATGPAARALPVFGTRTPLWTADTWRASLVNLLELRLAKDHQVLRAALPIVDAMAERVAATLPDLAPEAERAVHGDLCRPNVLVDSAGDISGLLDWGFLSTAGDPAFDAATFAVFFDMYGPAATEQAAAMTALVTTRLGYAPELLRLYQAYYALIGATAYDETGQDGHFAWCVSLLRNVSLP</sequence>
<dbReference type="Pfam" id="PF01636">
    <property type="entry name" value="APH"/>
    <property type="match status" value="1"/>
</dbReference>
<dbReference type="SUPFAM" id="SSF56112">
    <property type="entry name" value="Protein kinase-like (PK-like)"/>
    <property type="match status" value="1"/>
</dbReference>
<protein>
    <submittedName>
        <fullName evidence="2">Aminoglycoside phosphotransferase family protein</fullName>
        <ecNumber evidence="2">2.7.1.-</ecNumber>
    </submittedName>
</protein>
<dbReference type="Proteomes" id="UP001595816">
    <property type="component" value="Unassembled WGS sequence"/>
</dbReference>
<dbReference type="RefSeq" id="WP_253756117.1">
    <property type="nucleotide sequence ID" value="NZ_JAMZDZ010000001.1"/>
</dbReference>
<evidence type="ECO:0000313" key="2">
    <source>
        <dbReference type="EMBL" id="MFC4131769.1"/>
    </source>
</evidence>
<keyword evidence="2" id="KW-0808">Transferase</keyword>
<comment type="caution">
    <text evidence="2">The sequence shown here is derived from an EMBL/GenBank/DDBJ whole genome shotgun (WGS) entry which is preliminary data.</text>
</comment>
<feature type="domain" description="Protein kinase" evidence="1">
    <location>
        <begin position="9"/>
        <end position="289"/>
    </location>
</feature>
<evidence type="ECO:0000259" key="1">
    <source>
        <dbReference type="PROSITE" id="PS50011"/>
    </source>
</evidence>
<dbReference type="EMBL" id="JBHSAY010000007">
    <property type="protein sequence ID" value="MFC4131769.1"/>
    <property type="molecule type" value="Genomic_DNA"/>
</dbReference>
<dbReference type="PROSITE" id="PS50011">
    <property type="entry name" value="PROTEIN_KINASE_DOM"/>
    <property type="match status" value="1"/>
</dbReference>